<keyword evidence="1" id="KW-1133">Transmembrane helix</keyword>
<name>A0A6P6Y907_DERPT</name>
<dbReference type="KEGG" id="dpte:113795828"/>
<accession>A0A6P6Y907</accession>
<feature type="transmembrane region" description="Helical" evidence="1">
    <location>
        <begin position="21"/>
        <end position="46"/>
    </location>
</feature>
<proteinExistence type="predicted"/>
<gene>
    <name evidence="3" type="primary">LOC113795828</name>
</gene>
<evidence type="ECO:0000313" key="3">
    <source>
        <dbReference type="RefSeq" id="XP_027201852.1"/>
    </source>
</evidence>
<evidence type="ECO:0000256" key="1">
    <source>
        <dbReference type="SAM" id="Phobius"/>
    </source>
</evidence>
<keyword evidence="1" id="KW-0812">Transmembrane</keyword>
<reference evidence="3" key="1">
    <citation type="submission" date="2025-08" db="UniProtKB">
        <authorList>
            <consortium name="RefSeq"/>
        </authorList>
    </citation>
    <scope>IDENTIFICATION</scope>
    <source>
        <strain evidence="3">Airmid</strain>
    </source>
</reference>
<keyword evidence="1" id="KW-0472">Membrane</keyword>
<evidence type="ECO:0000313" key="2">
    <source>
        <dbReference type="Proteomes" id="UP000515146"/>
    </source>
</evidence>
<dbReference type="Proteomes" id="UP000515146">
    <property type="component" value="Unplaced"/>
</dbReference>
<keyword evidence="2" id="KW-1185">Reference proteome</keyword>
<organism evidence="2 3">
    <name type="scientific">Dermatophagoides pteronyssinus</name>
    <name type="common">European house dust mite</name>
    <dbReference type="NCBI Taxonomy" id="6956"/>
    <lineage>
        <taxon>Eukaryota</taxon>
        <taxon>Metazoa</taxon>
        <taxon>Ecdysozoa</taxon>
        <taxon>Arthropoda</taxon>
        <taxon>Chelicerata</taxon>
        <taxon>Arachnida</taxon>
        <taxon>Acari</taxon>
        <taxon>Acariformes</taxon>
        <taxon>Sarcoptiformes</taxon>
        <taxon>Astigmata</taxon>
        <taxon>Psoroptidia</taxon>
        <taxon>Analgoidea</taxon>
        <taxon>Pyroglyphidae</taxon>
        <taxon>Dermatophagoidinae</taxon>
        <taxon>Dermatophagoides</taxon>
    </lineage>
</organism>
<dbReference type="InParanoid" id="A0A6P6Y907"/>
<dbReference type="AlphaFoldDB" id="A0A6P6Y907"/>
<dbReference type="RefSeq" id="XP_027201852.1">
    <property type="nucleotide sequence ID" value="XM_027346051.1"/>
</dbReference>
<protein>
    <submittedName>
        <fullName evidence="3">Uncharacterized protein LOC113795828</fullName>
    </submittedName>
</protein>
<sequence length="179" mass="22405">MKHIHEEYGSKRYRLRHNLDVILFLYWFIRLFIICIFFALLGLLGIRTFYFQRSDQLSFQELYDCVVYNTDQYWKSRDSDENIQIKKFRRFRKYRQQFNHDHRFLSMINPLANRLVSIRVWLDSWLQMDRIDRNLFEQHNRMRLFPHSPIKTRNRLLIFIMLINYFNHFVLMSCSKCFI</sequence>
<dbReference type="OrthoDB" id="6527872at2759"/>